<keyword evidence="3" id="KW-1133">Transmembrane helix</keyword>
<dbReference type="AlphaFoldDB" id="A0A9P6VUZ6"/>
<dbReference type="GO" id="GO:0000032">
    <property type="term" value="P:cell wall mannoprotein biosynthetic process"/>
    <property type="evidence" value="ECO:0007669"/>
    <property type="project" value="TreeGrafter"/>
</dbReference>
<name>A0A9P6VUZ6_RHOMI</name>
<evidence type="ECO:0000313" key="5">
    <source>
        <dbReference type="Proteomes" id="UP000777482"/>
    </source>
</evidence>
<protein>
    <submittedName>
        <fullName evidence="4">Mannan polymerase II complex anp1 subunit</fullName>
    </submittedName>
</protein>
<dbReference type="GO" id="GO:0000009">
    <property type="term" value="F:alpha-1,6-mannosyltransferase activity"/>
    <property type="evidence" value="ECO:0007669"/>
    <property type="project" value="TreeGrafter"/>
</dbReference>
<sequence>MLPSSKRRAIFQSLPLPASNRSAHRTYPYEDKDKDAHKHQTRFNSRRKLIALLLVVVVVVALSSAWALLPPYQRNVRTTQGSKVVARDWGHGVRTQAGGSGGALVDEQGVVTPARTYNETVLILCPMRNAIEHIWHFFHLVDSLTYPRHLLHLAILVSDTTDGTYTRALELADERQYGRKYRGSRRYGRISVYQKDFAADQQQADDDDGSYAYAGANIGSERHTYEAQVGRRKLLGKSRTWLLTSSLAPEIDWVLWADVDLVDYEPTLIERLMEYAQGSFLPAGTTEGADVVVPNCVWKTYNEMGAYDRNNWVETPESLAMKAALPAHQVLIEGYKDHPTYRFNLASLAPSHPSQLSPHNAYLANPSLLTLSSLPPSSYPPADLTLPAALALDTATATVPETLNLDGVGGCAALVRAEVHREGAIFPAWPPVDHQLETEGFAQMEPWHGEA</sequence>
<dbReference type="GO" id="GO:0000136">
    <property type="term" value="C:mannan polymerase complex"/>
    <property type="evidence" value="ECO:0007669"/>
    <property type="project" value="TreeGrafter"/>
</dbReference>
<keyword evidence="5" id="KW-1185">Reference proteome</keyword>
<comment type="similarity">
    <text evidence="1">Belongs to the ANP1/MMN9/VAN1 family.</text>
</comment>
<dbReference type="GO" id="GO:0006487">
    <property type="term" value="P:protein N-linked glycosylation"/>
    <property type="evidence" value="ECO:0007669"/>
    <property type="project" value="TreeGrafter"/>
</dbReference>
<dbReference type="EMBL" id="PUHQ01000144">
    <property type="protein sequence ID" value="KAG0654608.1"/>
    <property type="molecule type" value="Genomic_DNA"/>
</dbReference>
<reference evidence="4 5" key="1">
    <citation type="submission" date="2020-11" db="EMBL/GenBank/DDBJ databases">
        <title>Kefir isolates.</title>
        <authorList>
            <person name="Marcisauskas S."/>
            <person name="Kim Y."/>
            <person name="Blasche S."/>
        </authorList>
    </citation>
    <scope>NUCLEOTIDE SEQUENCE [LARGE SCALE GENOMIC DNA]</scope>
    <source>
        <strain evidence="4 5">KR</strain>
    </source>
</reference>
<keyword evidence="3" id="KW-0472">Membrane</keyword>
<evidence type="ECO:0000256" key="2">
    <source>
        <dbReference type="SAM" id="MobiDB-lite"/>
    </source>
</evidence>
<organism evidence="4 5">
    <name type="scientific">Rhodotorula mucilaginosa</name>
    <name type="common">Yeast</name>
    <name type="synonym">Rhodotorula rubra</name>
    <dbReference type="NCBI Taxonomy" id="5537"/>
    <lineage>
        <taxon>Eukaryota</taxon>
        <taxon>Fungi</taxon>
        <taxon>Dikarya</taxon>
        <taxon>Basidiomycota</taxon>
        <taxon>Pucciniomycotina</taxon>
        <taxon>Microbotryomycetes</taxon>
        <taxon>Sporidiobolales</taxon>
        <taxon>Sporidiobolaceae</taxon>
        <taxon>Rhodotorula</taxon>
    </lineage>
</organism>
<dbReference type="OrthoDB" id="2405412at2759"/>
<accession>A0A9P6VUZ6</accession>
<feature type="region of interest" description="Disordered" evidence="2">
    <location>
        <begin position="13"/>
        <end position="40"/>
    </location>
</feature>
<proteinExistence type="inferred from homology"/>
<dbReference type="PANTHER" id="PTHR43083:SF6">
    <property type="entry name" value="MANNAN POLYMERASE COMPLEXES SUBUNIT MNN9"/>
    <property type="match status" value="1"/>
</dbReference>
<dbReference type="Pfam" id="PF03452">
    <property type="entry name" value="Anp1"/>
    <property type="match status" value="2"/>
</dbReference>
<evidence type="ECO:0000313" key="4">
    <source>
        <dbReference type="EMBL" id="KAG0654608.1"/>
    </source>
</evidence>
<gene>
    <name evidence="4" type="primary">ANP1</name>
    <name evidence="4" type="ORF">C6P46_001583</name>
</gene>
<evidence type="ECO:0000256" key="1">
    <source>
        <dbReference type="ARBA" id="ARBA00037964"/>
    </source>
</evidence>
<feature type="transmembrane region" description="Helical" evidence="3">
    <location>
        <begin position="49"/>
        <end position="69"/>
    </location>
</feature>
<dbReference type="Gene3D" id="3.90.550.10">
    <property type="entry name" value="Spore Coat Polysaccharide Biosynthesis Protein SpsA, Chain A"/>
    <property type="match status" value="1"/>
</dbReference>
<dbReference type="PANTHER" id="PTHR43083">
    <property type="entry name" value="MANNAN POLYMERASE II"/>
    <property type="match status" value="1"/>
</dbReference>
<dbReference type="Proteomes" id="UP000777482">
    <property type="component" value="Unassembled WGS sequence"/>
</dbReference>
<evidence type="ECO:0000256" key="3">
    <source>
        <dbReference type="SAM" id="Phobius"/>
    </source>
</evidence>
<feature type="compositionally biased region" description="Basic and acidic residues" evidence="2">
    <location>
        <begin position="27"/>
        <end position="38"/>
    </location>
</feature>
<dbReference type="InterPro" id="IPR052086">
    <property type="entry name" value="Mannan_Polymerase_Subunit"/>
</dbReference>
<keyword evidence="3" id="KW-0812">Transmembrane</keyword>
<dbReference type="SUPFAM" id="SSF53448">
    <property type="entry name" value="Nucleotide-diphospho-sugar transferases"/>
    <property type="match status" value="1"/>
</dbReference>
<comment type="caution">
    <text evidence="4">The sequence shown here is derived from an EMBL/GenBank/DDBJ whole genome shotgun (WGS) entry which is preliminary data.</text>
</comment>
<dbReference type="InterPro" id="IPR029044">
    <property type="entry name" value="Nucleotide-diphossugar_trans"/>
</dbReference>